<dbReference type="InterPro" id="IPR003439">
    <property type="entry name" value="ABC_transporter-like_ATP-bd"/>
</dbReference>
<dbReference type="PANTHER" id="PTHR46743">
    <property type="entry name" value="TEICHOIC ACIDS EXPORT ATP-BINDING PROTEIN TAGH"/>
    <property type="match status" value="1"/>
</dbReference>
<dbReference type="AlphaFoldDB" id="A0A382CQ80"/>
<dbReference type="GO" id="GO:0016020">
    <property type="term" value="C:membrane"/>
    <property type="evidence" value="ECO:0007669"/>
    <property type="project" value="InterPro"/>
</dbReference>
<organism evidence="6">
    <name type="scientific">marine metagenome</name>
    <dbReference type="NCBI Taxonomy" id="408172"/>
    <lineage>
        <taxon>unclassified sequences</taxon>
        <taxon>metagenomes</taxon>
        <taxon>ecological metagenomes</taxon>
    </lineage>
</organism>
<evidence type="ECO:0000256" key="2">
    <source>
        <dbReference type="ARBA" id="ARBA00022448"/>
    </source>
</evidence>
<dbReference type="SUPFAM" id="SSF52540">
    <property type="entry name" value="P-loop containing nucleoside triphosphate hydrolases"/>
    <property type="match status" value="1"/>
</dbReference>
<dbReference type="InterPro" id="IPR050683">
    <property type="entry name" value="Bact_Polysacc_Export_ATP-bd"/>
</dbReference>
<dbReference type="PANTHER" id="PTHR46743:SF2">
    <property type="entry name" value="TEICHOIC ACIDS EXPORT ATP-BINDING PROTEIN TAGH"/>
    <property type="match status" value="1"/>
</dbReference>
<dbReference type="InterPro" id="IPR003593">
    <property type="entry name" value="AAA+_ATPase"/>
</dbReference>
<evidence type="ECO:0000259" key="5">
    <source>
        <dbReference type="PROSITE" id="PS50893"/>
    </source>
</evidence>
<dbReference type="Gene3D" id="3.40.50.300">
    <property type="entry name" value="P-loop containing nucleotide triphosphate hydrolases"/>
    <property type="match status" value="1"/>
</dbReference>
<gene>
    <name evidence="6" type="ORF">METZ01_LOCUS180635</name>
</gene>
<keyword evidence="4" id="KW-0067">ATP-binding</keyword>
<feature type="domain" description="ABC transporter" evidence="5">
    <location>
        <begin position="17"/>
        <end position="232"/>
    </location>
</feature>
<dbReference type="PROSITE" id="PS50893">
    <property type="entry name" value="ABC_TRANSPORTER_2"/>
    <property type="match status" value="1"/>
</dbReference>
<dbReference type="GO" id="GO:0016887">
    <property type="term" value="F:ATP hydrolysis activity"/>
    <property type="evidence" value="ECO:0007669"/>
    <property type="project" value="InterPro"/>
</dbReference>
<dbReference type="InterPro" id="IPR015860">
    <property type="entry name" value="ABC_transpr_TagH-like"/>
</dbReference>
<accession>A0A382CQ80</accession>
<name>A0A382CQ80_9ZZZZ</name>
<dbReference type="GO" id="GO:0005524">
    <property type="term" value="F:ATP binding"/>
    <property type="evidence" value="ECO:0007669"/>
    <property type="project" value="UniProtKB-KW"/>
</dbReference>
<dbReference type="InterPro" id="IPR027417">
    <property type="entry name" value="P-loop_NTPase"/>
</dbReference>
<reference evidence="6" key="1">
    <citation type="submission" date="2018-05" db="EMBL/GenBank/DDBJ databases">
        <authorList>
            <person name="Lanie J.A."/>
            <person name="Ng W.-L."/>
            <person name="Kazmierczak K.M."/>
            <person name="Andrzejewski T.M."/>
            <person name="Davidsen T.M."/>
            <person name="Wayne K.J."/>
            <person name="Tettelin H."/>
            <person name="Glass J.I."/>
            <person name="Rusch D."/>
            <person name="Podicherti R."/>
            <person name="Tsui H.-C.T."/>
            <person name="Winkler M.E."/>
        </authorList>
    </citation>
    <scope>NUCLEOTIDE SEQUENCE</scope>
</reference>
<evidence type="ECO:0000256" key="3">
    <source>
        <dbReference type="ARBA" id="ARBA00022741"/>
    </source>
</evidence>
<dbReference type="GO" id="GO:0140359">
    <property type="term" value="F:ABC-type transporter activity"/>
    <property type="evidence" value="ECO:0007669"/>
    <property type="project" value="InterPro"/>
</dbReference>
<dbReference type="SMART" id="SM00382">
    <property type="entry name" value="AAA"/>
    <property type="match status" value="1"/>
</dbReference>
<dbReference type="CDD" id="cd03220">
    <property type="entry name" value="ABC_KpsT_Wzt"/>
    <property type="match status" value="1"/>
</dbReference>
<proteinExistence type="inferred from homology"/>
<dbReference type="Pfam" id="PF00005">
    <property type="entry name" value="ABC_tran"/>
    <property type="match status" value="1"/>
</dbReference>
<dbReference type="EMBL" id="UINC01035416">
    <property type="protein sequence ID" value="SVB27781.1"/>
    <property type="molecule type" value="Genomic_DNA"/>
</dbReference>
<evidence type="ECO:0000313" key="6">
    <source>
        <dbReference type="EMBL" id="SVB27781.1"/>
    </source>
</evidence>
<evidence type="ECO:0000256" key="1">
    <source>
        <dbReference type="ARBA" id="ARBA00005417"/>
    </source>
</evidence>
<sequence length="233" mass="25083">MRCTGAEVTYTIRSHRPLIRDLLRGHRPAAQKIHALRGVTFDVHVGESVGVVGPNGSGKTTMLQATTGLLPVSAGEIRVRSVPAFLGVQAVLRNQLTGRRNIEIGLLAQGLDRAALDDLLPSVAEFSGLGDAIDMRMETYSSGMRARLHFAVATATSPEILLIDEALAVGDRAFREKSAQRLDEHRANAGTVLLVSHNLAEIRRSCERVIWLQAGLVMADGPTDEVLAAYEAS</sequence>
<keyword evidence="3" id="KW-0547">Nucleotide-binding</keyword>
<comment type="similarity">
    <text evidence="1">Belongs to the ABC transporter superfamily.</text>
</comment>
<protein>
    <recommendedName>
        <fullName evidence="5">ABC transporter domain-containing protein</fullName>
    </recommendedName>
</protein>
<keyword evidence="2" id="KW-0813">Transport</keyword>
<evidence type="ECO:0000256" key="4">
    <source>
        <dbReference type="ARBA" id="ARBA00022840"/>
    </source>
</evidence>